<feature type="compositionally biased region" description="Low complexity" evidence="1">
    <location>
        <begin position="7"/>
        <end position="20"/>
    </location>
</feature>
<comment type="caution">
    <text evidence="2">The sequence shown here is derived from an EMBL/GenBank/DDBJ whole genome shotgun (WGS) entry which is preliminary data.</text>
</comment>
<name>A0ABD6ELR2_9BILA</name>
<gene>
    <name evidence="2" type="ORF">AB6A40_007194</name>
</gene>
<reference evidence="2 3" key="1">
    <citation type="submission" date="2024-08" db="EMBL/GenBank/DDBJ databases">
        <title>Gnathostoma spinigerum genome.</title>
        <authorList>
            <person name="Gonzalez-Bertolin B."/>
            <person name="Monzon S."/>
            <person name="Zaballos A."/>
            <person name="Jimenez P."/>
            <person name="Dekumyoy P."/>
            <person name="Varona S."/>
            <person name="Cuesta I."/>
            <person name="Sumanam S."/>
            <person name="Adisakwattana P."/>
            <person name="Gasser R.B."/>
            <person name="Hernandez-Gonzalez A."/>
            <person name="Young N.D."/>
            <person name="Perteguer M.J."/>
        </authorList>
    </citation>
    <scope>NUCLEOTIDE SEQUENCE [LARGE SCALE GENOMIC DNA]</scope>
    <source>
        <strain evidence="2">AL3</strain>
        <tissue evidence="2">Liver</tissue>
    </source>
</reference>
<organism evidence="2 3">
    <name type="scientific">Gnathostoma spinigerum</name>
    <dbReference type="NCBI Taxonomy" id="75299"/>
    <lineage>
        <taxon>Eukaryota</taxon>
        <taxon>Metazoa</taxon>
        <taxon>Ecdysozoa</taxon>
        <taxon>Nematoda</taxon>
        <taxon>Chromadorea</taxon>
        <taxon>Rhabditida</taxon>
        <taxon>Spirurina</taxon>
        <taxon>Gnathostomatomorpha</taxon>
        <taxon>Gnathostomatoidea</taxon>
        <taxon>Gnathostomatidae</taxon>
        <taxon>Gnathostoma</taxon>
    </lineage>
</organism>
<keyword evidence="3" id="KW-1185">Reference proteome</keyword>
<dbReference type="Proteomes" id="UP001608902">
    <property type="component" value="Unassembled WGS sequence"/>
</dbReference>
<dbReference type="AlphaFoldDB" id="A0ABD6ELR2"/>
<evidence type="ECO:0000313" key="2">
    <source>
        <dbReference type="EMBL" id="MFH4980485.1"/>
    </source>
</evidence>
<accession>A0ABD6ELR2</accession>
<dbReference type="EMBL" id="JBGFUD010005617">
    <property type="protein sequence ID" value="MFH4980485.1"/>
    <property type="molecule type" value="Genomic_DNA"/>
</dbReference>
<protein>
    <submittedName>
        <fullName evidence="2">Uncharacterized protein</fullName>
    </submittedName>
</protein>
<proteinExistence type="predicted"/>
<sequence length="109" mass="11832">MESVSAPQSPRCRPRTPTSPKLSVRFAGDGASDSHLQQADEVSAFLADRSELRSSKSELKAVCDTSVDSETSSQSMFNLNNLLVSIEETVVPQAVSPSQIDRNNEGYEK</sequence>
<evidence type="ECO:0000313" key="3">
    <source>
        <dbReference type="Proteomes" id="UP001608902"/>
    </source>
</evidence>
<feature type="region of interest" description="Disordered" evidence="1">
    <location>
        <begin position="1"/>
        <end position="35"/>
    </location>
</feature>
<evidence type="ECO:0000256" key="1">
    <source>
        <dbReference type="SAM" id="MobiDB-lite"/>
    </source>
</evidence>